<dbReference type="SUPFAM" id="SSF74924">
    <property type="entry name" value="Cap-Gly domain"/>
    <property type="match status" value="2"/>
</dbReference>
<evidence type="ECO:0000313" key="3">
    <source>
        <dbReference type="Ensembl" id="ENSEBUP00000004506.1"/>
    </source>
</evidence>
<dbReference type="PANTHER" id="PTHR18916">
    <property type="entry name" value="DYNACTIN 1-RELATED MICROTUBULE-BINDING"/>
    <property type="match status" value="1"/>
</dbReference>
<dbReference type="PROSITE" id="PS50245">
    <property type="entry name" value="CAP_GLY_2"/>
    <property type="match status" value="2"/>
</dbReference>
<dbReference type="GO" id="GO:0031122">
    <property type="term" value="P:cytoplasmic microtubule organization"/>
    <property type="evidence" value="ECO:0007669"/>
    <property type="project" value="TreeGrafter"/>
</dbReference>
<dbReference type="GO" id="GO:0005938">
    <property type="term" value="C:cell cortex"/>
    <property type="evidence" value="ECO:0007669"/>
    <property type="project" value="TreeGrafter"/>
</dbReference>
<feature type="compositionally biased region" description="Basic and acidic residues" evidence="1">
    <location>
        <begin position="1"/>
        <end position="21"/>
    </location>
</feature>
<feature type="compositionally biased region" description="Polar residues" evidence="1">
    <location>
        <begin position="349"/>
        <end position="359"/>
    </location>
</feature>
<proteinExistence type="predicted"/>
<organism evidence="3 4">
    <name type="scientific">Eptatretus burgeri</name>
    <name type="common">Inshore hagfish</name>
    <dbReference type="NCBI Taxonomy" id="7764"/>
    <lineage>
        <taxon>Eukaryota</taxon>
        <taxon>Metazoa</taxon>
        <taxon>Chordata</taxon>
        <taxon>Craniata</taxon>
        <taxon>Vertebrata</taxon>
        <taxon>Cyclostomata</taxon>
        <taxon>Myxini</taxon>
        <taxon>Myxiniformes</taxon>
        <taxon>Myxinidae</taxon>
        <taxon>Eptatretinae</taxon>
        <taxon>Eptatretus</taxon>
    </lineage>
</organism>
<dbReference type="Ensembl" id="ENSEBUT00000004944.1">
    <property type="protein sequence ID" value="ENSEBUP00000004506.1"/>
    <property type="gene ID" value="ENSEBUG00000003169.1"/>
</dbReference>
<dbReference type="GO" id="GO:0051010">
    <property type="term" value="F:microtubule plus-end binding"/>
    <property type="evidence" value="ECO:0007669"/>
    <property type="project" value="TreeGrafter"/>
</dbReference>
<dbReference type="InterPro" id="IPR036859">
    <property type="entry name" value="CAP-Gly_dom_sf"/>
</dbReference>
<dbReference type="PROSITE" id="PS00845">
    <property type="entry name" value="CAP_GLY_1"/>
    <property type="match status" value="1"/>
</dbReference>
<dbReference type="SMART" id="SM01052">
    <property type="entry name" value="CAP_GLY"/>
    <property type="match status" value="2"/>
</dbReference>
<dbReference type="GO" id="GO:0005634">
    <property type="term" value="C:nucleus"/>
    <property type="evidence" value="ECO:0007669"/>
    <property type="project" value="TreeGrafter"/>
</dbReference>
<dbReference type="FunFam" id="1.25.40.20:FF:000044">
    <property type="entry name" value="CAP-Gly domain containing linker protein 3"/>
    <property type="match status" value="1"/>
</dbReference>
<feature type="domain" description="CAP-Gly" evidence="2">
    <location>
        <begin position="298"/>
        <end position="340"/>
    </location>
</feature>
<dbReference type="SMART" id="SM00248">
    <property type="entry name" value="ANK"/>
    <property type="match status" value="3"/>
</dbReference>
<evidence type="ECO:0000313" key="4">
    <source>
        <dbReference type="Proteomes" id="UP000694388"/>
    </source>
</evidence>
<evidence type="ECO:0000259" key="2">
    <source>
        <dbReference type="PROSITE" id="PS50245"/>
    </source>
</evidence>
<evidence type="ECO:0000256" key="1">
    <source>
        <dbReference type="SAM" id="MobiDB-lite"/>
    </source>
</evidence>
<accession>A0A8C4NKM6</accession>
<dbReference type="Ensembl" id="ENSEBUT00000004927.1">
    <property type="protein sequence ID" value="ENSEBUP00000004489.1"/>
    <property type="gene ID" value="ENSEBUG00000003169.1"/>
</dbReference>
<dbReference type="OMA" id="RERPMIH"/>
<dbReference type="Proteomes" id="UP000694388">
    <property type="component" value="Unplaced"/>
</dbReference>
<dbReference type="Pfam" id="PF01302">
    <property type="entry name" value="CAP_GLY"/>
    <property type="match status" value="2"/>
</dbReference>
<feature type="region of interest" description="Disordered" evidence="1">
    <location>
        <begin position="1"/>
        <end position="31"/>
    </location>
</feature>
<dbReference type="AlphaFoldDB" id="A0A8C4NKM6"/>
<dbReference type="GeneTree" id="ENSGT00940000157706"/>
<dbReference type="InterPro" id="IPR002110">
    <property type="entry name" value="Ankyrin_rpt"/>
</dbReference>
<dbReference type="Gene3D" id="2.30.30.190">
    <property type="entry name" value="CAP Gly-rich-like domain"/>
    <property type="match status" value="2"/>
</dbReference>
<dbReference type="GO" id="GO:0035371">
    <property type="term" value="C:microtubule plus-end"/>
    <property type="evidence" value="ECO:0007669"/>
    <property type="project" value="TreeGrafter"/>
</dbReference>
<dbReference type="Pfam" id="PF12796">
    <property type="entry name" value="Ank_2"/>
    <property type="match status" value="1"/>
</dbReference>
<dbReference type="PANTHER" id="PTHR18916:SF88">
    <property type="entry name" value="CAP-GLY DOMAIN-CONTAINING PROTEIN"/>
    <property type="match status" value="1"/>
</dbReference>
<dbReference type="InterPro" id="IPR036770">
    <property type="entry name" value="Ankyrin_rpt-contain_sf"/>
</dbReference>
<dbReference type="Gene3D" id="1.25.40.20">
    <property type="entry name" value="Ankyrin repeat-containing domain"/>
    <property type="match status" value="1"/>
</dbReference>
<name>A0A8C4NKM6_EPTBU</name>
<dbReference type="InterPro" id="IPR000938">
    <property type="entry name" value="CAP-Gly_domain"/>
</dbReference>
<dbReference type="SUPFAM" id="SSF48403">
    <property type="entry name" value="Ankyrin repeat"/>
    <property type="match status" value="1"/>
</dbReference>
<keyword evidence="4" id="KW-1185">Reference proteome</keyword>
<protein>
    <recommendedName>
        <fullName evidence="2">CAP-Gly domain-containing protein</fullName>
    </recommendedName>
</protein>
<sequence>MTKDVALEEKPENVKDPETAKPTRPVSHPVSVAPLPPDYGFAFFDPSDPSCQEILFDPATTISQLFAIARQWVPQVQQKIDIIGNEILKRGCKTNDRDGLTDMTLLHYACKAGAHGVGSVEAATKLASQLLELGANPSLRCRWTGMNALHYAAYFDTPDLIRTIMKASKIQDVDTACSDVEFGSALHIAASNLCMGAAKCLLEHGANPAFKNSRGQVPAEVVPEPSDMPLDGTESAAVAHDVRQLLLEAVPLSCRFPRATLPNYDNLPGHVLLVSLGMRLGDRVVLSEDKIGSLRFCGPTAFASGQWAGVELDEAEGKNDGCVGGVQYFNCAPKHGLFAPVSKLQKISQGGTSISSSPVNGPHKSSRSHLGPRIYKGLKQWSPATSRKQQELKIGERVIVAGQKKGIVQFYGKTEFAPGRWYGVALDNPEGKHDGMVKGMRYFSCPPRHGVFAPPSRVKRAVESVEPSPRILCSMLGAPFLGDKQGLGDCTNLSMKEISTKHPVSRLLFCCWFPWMVKGKPQP</sequence>
<feature type="domain" description="CAP-Gly" evidence="2">
    <location>
        <begin position="412"/>
        <end position="454"/>
    </location>
</feature>
<reference evidence="3" key="1">
    <citation type="submission" date="2025-05" db="UniProtKB">
        <authorList>
            <consortium name="Ensembl"/>
        </authorList>
    </citation>
    <scope>IDENTIFICATION</scope>
</reference>
<feature type="region of interest" description="Disordered" evidence="1">
    <location>
        <begin position="349"/>
        <end position="370"/>
    </location>
</feature>